<dbReference type="STRING" id="128403.WA1_46360"/>
<gene>
    <name evidence="3" type="ORF">WA1_46360</name>
</gene>
<name>A0A139WXA1_9CYAN</name>
<dbReference type="Gene3D" id="2.130.10.10">
    <property type="entry name" value="YVTN repeat-like/Quinoprotein amine dehydrogenase"/>
    <property type="match status" value="1"/>
</dbReference>
<evidence type="ECO:0000256" key="1">
    <source>
        <dbReference type="PROSITE-ProRule" id="PRU00221"/>
    </source>
</evidence>
<evidence type="ECO:0000313" key="3">
    <source>
        <dbReference type="EMBL" id="KYC37065.1"/>
    </source>
</evidence>
<sequence length="228" mass="25563">MQTTYSSQVTPLEKDFIRCSLAKQEQDVRAKKYLQLSILGGLTVVIVIVSTLWKQAESQRQLAVSHNIKSLTNHAELLLRAGSQLEVLKQAQTAVNQIMKEGQLSSQITLPAIASKTKDKLSKVTLWSYHGKFIRTLDAATGIATLTFSQDGEVLLTGNETGELQFWNLAGELLKTMKYSHHGLYEIFKVKFRSGDRELTAVDIFSARAISLNLNLQQLQEQANNWQK</sequence>
<dbReference type="EMBL" id="ANNX02000047">
    <property type="protein sequence ID" value="KYC37065.1"/>
    <property type="molecule type" value="Genomic_DNA"/>
</dbReference>
<reference evidence="3 4" key="1">
    <citation type="journal article" date="2013" name="Genome Biol. Evol.">
        <title>Genomes of Stigonematalean cyanobacteria (subsection V) and the evolution of oxygenic photosynthesis from prokaryotes to plastids.</title>
        <authorList>
            <person name="Dagan T."/>
            <person name="Roettger M."/>
            <person name="Stucken K."/>
            <person name="Landan G."/>
            <person name="Koch R."/>
            <person name="Major P."/>
            <person name="Gould S.B."/>
            <person name="Goremykin V.V."/>
            <person name="Rippka R."/>
            <person name="Tandeau de Marsac N."/>
            <person name="Gugger M."/>
            <person name="Lockhart P.J."/>
            <person name="Allen J.F."/>
            <person name="Brune I."/>
            <person name="Maus I."/>
            <person name="Puhler A."/>
            <person name="Martin W.F."/>
        </authorList>
    </citation>
    <scope>NUCLEOTIDE SEQUENCE [LARGE SCALE GENOMIC DNA]</scope>
    <source>
        <strain evidence="3 4">PCC 7110</strain>
    </source>
</reference>
<dbReference type="InterPro" id="IPR001680">
    <property type="entry name" value="WD40_rpt"/>
</dbReference>
<keyword evidence="2" id="KW-0812">Transmembrane</keyword>
<keyword evidence="2" id="KW-0472">Membrane</keyword>
<keyword evidence="4" id="KW-1185">Reference proteome</keyword>
<dbReference type="SUPFAM" id="SSF101898">
    <property type="entry name" value="NHL repeat"/>
    <property type="match status" value="1"/>
</dbReference>
<dbReference type="Proteomes" id="UP000076925">
    <property type="component" value="Unassembled WGS sequence"/>
</dbReference>
<evidence type="ECO:0000256" key="2">
    <source>
        <dbReference type="SAM" id="Phobius"/>
    </source>
</evidence>
<keyword evidence="1" id="KW-0853">WD repeat</keyword>
<protein>
    <recommendedName>
        <fullName evidence="5">WD40 repeat-containing protein</fullName>
    </recommendedName>
</protein>
<dbReference type="AlphaFoldDB" id="A0A139WXA1"/>
<feature type="repeat" description="WD" evidence="1">
    <location>
        <begin position="143"/>
        <end position="169"/>
    </location>
</feature>
<evidence type="ECO:0000313" key="4">
    <source>
        <dbReference type="Proteomes" id="UP000076925"/>
    </source>
</evidence>
<dbReference type="InterPro" id="IPR015943">
    <property type="entry name" value="WD40/YVTN_repeat-like_dom_sf"/>
</dbReference>
<proteinExistence type="predicted"/>
<accession>A0A139WXA1</accession>
<dbReference type="PROSITE" id="PS50082">
    <property type="entry name" value="WD_REPEATS_2"/>
    <property type="match status" value="1"/>
</dbReference>
<comment type="caution">
    <text evidence="3">The sequence shown here is derived from an EMBL/GenBank/DDBJ whole genome shotgun (WGS) entry which is preliminary data.</text>
</comment>
<keyword evidence="2" id="KW-1133">Transmembrane helix</keyword>
<organism evidence="3 4">
    <name type="scientific">Scytonema hofmannii PCC 7110</name>
    <dbReference type="NCBI Taxonomy" id="128403"/>
    <lineage>
        <taxon>Bacteria</taxon>
        <taxon>Bacillati</taxon>
        <taxon>Cyanobacteriota</taxon>
        <taxon>Cyanophyceae</taxon>
        <taxon>Nostocales</taxon>
        <taxon>Scytonemataceae</taxon>
        <taxon>Scytonema</taxon>
    </lineage>
</organism>
<dbReference type="RefSeq" id="WP_017744875.1">
    <property type="nucleotide sequence ID" value="NZ_KQ976354.1"/>
</dbReference>
<feature type="transmembrane region" description="Helical" evidence="2">
    <location>
        <begin position="33"/>
        <end position="53"/>
    </location>
</feature>
<evidence type="ECO:0008006" key="5">
    <source>
        <dbReference type="Google" id="ProtNLM"/>
    </source>
</evidence>